<feature type="transmembrane region" description="Helical" evidence="1">
    <location>
        <begin position="7"/>
        <end position="25"/>
    </location>
</feature>
<dbReference type="EMBL" id="JAKUDL010000014">
    <property type="protein sequence ID" value="MCH4296701.1"/>
    <property type="molecule type" value="Genomic_DNA"/>
</dbReference>
<dbReference type="RefSeq" id="WP_240592659.1">
    <property type="nucleotide sequence ID" value="NZ_JAKUDL010000014.1"/>
</dbReference>
<sequence length="108" mass="12103">MLSKINIKKALGILLVGVISFVAYYESNIAYDNLKKMSVAIEVYESIISEYENTAEVDELKVKGLKGQLAEIKPRKAVYKSSMGFSSTLGLLAALFTVITWFWRSEKT</sequence>
<evidence type="ECO:0000313" key="2">
    <source>
        <dbReference type="EMBL" id="MCH4296701.1"/>
    </source>
</evidence>
<keyword evidence="1" id="KW-0472">Membrane</keyword>
<keyword evidence="1" id="KW-0812">Transmembrane</keyword>
<dbReference type="Proteomes" id="UP001297581">
    <property type="component" value="Unassembled WGS sequence"/>
</dbReference>
<protein>
    <submittedName>
        <fullName evidence="2">Uncharacterized protein</fullName>
    </submittedName>
</protein>
<accession>A0AAJ1BLB7</accession>
<dbReference type="AlphaFoldDB" id="A0AAJ1BLB7"/>
<reference evidence="2 3" key="1">
    <citation type="submission" date="2022-02" db="EMBL/GenBank/DDBJ databases">
        <title>The genome sequence of Shewanella sp. 3B26.</title>
        <authorList>
            <person name="Du J."/>
        </authorList>
    </citation>
    <scope>NUCLEOTIDE SEQUENCE [LARGE SCALE GENOMIC DNA]</scope>
    <source>
        <strain evidence="2 3">3B26</strain>
    </source>
</reference>
<name>A0AAJ1BLB7_9GAMM</name>
<gene>
    <name evidence="2" type="ORF">MJ923_20565</name>
</gene>
<evidence type="ECO:0000256" key="1">
    <source>
        <dbReference type="SAM" id="Phobius"/>
    </source>
</evidence>
<keyword evidence="1" id="KW-1133">Transmembrane helix</keyword>
<keyword evidence="3" id="KW-1185">Reference proteome</keyword>
<proteinExistence type="predicted"/>
<comment type="caution">
    <text evidence="2">The sequence shown here is derived from an EMBL/GenBank/DDBJ whole genome shotgun (WGS) entry which is preliminary data.</text>
</comment>
<evidence type="ECO:0000313" key="3">
    <source>
        <dbReference type="Proteomes" id="UP001297581"/>
    </source>
</evidence>
<feature type="transmembrane region" description="Helical" evidence="1">
    <location>
        <begin position="83"/>
        <end position="103"/>
    </location>
</feature>
<organism evidence="2 3">
    <name type="scientific">Shewanella zhuhaiensis</name>
    <dbReference type="NCBI Taxonomy" id="2919576"/>
    <lineage>
        <taxon>Bacteria</taxon>
        <taxon>Pseudomonadati</taxon>
        <taxon>Pseudomonadota</taxon>
        <taxon>Gammaproteobacteria</taxon>
        <taxon>Alteromonadales</taxon>
        <taxon>Shewanellaceae</taxon>
        <taxon>Shewanella</taxon>
    </lineage>
</organism>